<sequence>MKDVEILTDPKERKYHNSTTAKTALFMAFISKAGKYPNEERLTFSNV</sequence>
<proteinExistence type="predicted"/>
<dbReference type="EMBL" id="JAACQH010000080">
    <property type="protein sequence ID" value="NCS91552.1"/>
    <property type="molecule type" value="Genomic_DNA"/>
</dbReference>
<dbReference type="AlphaFoldDB" id="A0A8J7YVJ1"/>
<comment type="caution">
    <text evidence="1">The sequence shown here is derived from an EMBL/GenBank/DDBJ whole genome shotgun (WGS) entry which is preliminary data.</text>
</comment>
<gene>
    <name evidence="2" type="ORF">GW779_03970</name>
    <name evidence="1" type="ORF">GW910_05500</name>
</gene>
<reference evidence="1" key="1">
    <citation type="submission" date="2019-11" db="EMBL/GenBank/DDBJ databases">
        <title>Lipid analysis of CO2-rich subsurface aquifers suggests an autotrophy-based deep biosphere with lysolipids enriched in CPR bacteria.</title>
        <authorList>
            <person name="Probst A.J."/>
            <person name="Elling F.J."/>
            <person name="Castelle C.J."/>
            <person name="Zhu Q."/>
            <person name="Elvert M."/>
            <person name="Birarda G."/>
            <person name="Holman H.-Y."/>
            <person name="Lane K.R."/>
            <person name="Ladd B."/>
            <person name="Ryan M.C."/>
            <person name="Woyke T."/>
            <person name="Hinrichs K.-U."/>
            <person name="Banfield J.F."/>
        </authorList>
    </citation>
    <scope>NUCLEOTIDE SEQUENCE</scope>
    <source>
        <strain evidence="1">CG_2015-01_33_1645</strain>
        <strain evidence="2">CG_2015-04_33_537</strain>
    </source>
</reference>
<dbReference type="Proteomes" id="UP000738826">
    <property type="component" value="Unassembled WGS sequence"/>
</dbReference>
<dbReference type="Proteomes" id="UP000768163">
    <property type="component" value="Unassembled WGS sequence"/>
</dbReference>
<name>A0A8J7YVJ1_9ARCH</name>
<organism evidence="1 3">
    <name type="scientific">Candidatus Altarchaeum hamiconexum</name>
    <dbReference type="NCBI Taxonomy" id="1803513"/>
    <lineage>
        <taxon>Archaea</taxon>
        <taxon>Candidatus Altarchaeota</taxon>
        <taxon>Candidatus Altiarchaeia</taxon>
        <taxon>Candidatus Altarchaeales</taxon>
        <taxon>Candidatus Altarchaeaceae</taxon>
        <taxon>Candidatus Altarchaeum</taxon>
    </lineage>
</organism>
<protein>
    <submittedName>
        <fullName evidence="1">Uncharacterized protein</fullName>
    </submittedName>
</protein>
<evidence type="ECO:0000313" key="2">
    <source>
        <dbReference type="EMBL" id="NCS91552.1"/>
    </source>
</evidence>
<dbReference type="EMBL" id="JAACVF010000148">
    <property type="protein sequence ID" value="NCN65497.1"/>
    <property type="molecule type" value="Genomic_DNA"/>
</dbReference>
<evidence type="ECO:0000313" key="3">
    <source>
        <dbReference type="Proteomes" id="UP000768163"/>
    </source>
</evidence>
<evidence type="ECO:0000313" key="1">
    <source>
        <dbReference type="EMBL" id="NCN65497.1"/>
    </source>
</evidence>
<accession>A0A8J7YVJ1</accession>